<keyword evidence="1" id="KW-0472">Membrane</keyword>
<accession>A0A1H3QUI2</accession>
<dbReference type="OrthoDB" id="3404705at2"/>
<evidence type="ECO:0008006" key="4">
    <source>
        <dbReference type="Google" id="ProtNLM"/>
    </source>
</evidence>
<evidence type="ECO:0000256" key="1">
    <source>
        <dbReference type="SAM" id="Phobius"/>
    </source>
</evidence>
<organism evidence="2 3">
    <name type="scientific">Asanoa ishikariensis</name>
    <dbReference type="NCBI Taxonomy" id="137265"/>
    <lineage>
        <taxon>Bacteria</taxon>
        <taxon>Bacillati</taxon>
        <taxon>Actinomycetota</taxon>
        <taxon>Actinomycetes</taxon>
        <taxon>Micromonosporales</taxon>
        <taxon>Micromonosporaceae</taxon>
        <taxon>Asanoa</taxon>
    </lineage>
</organism>
<sequence>MRDPDLTHRLASELGRVEWPEGEELRGIARRRTRRSALAASLSVLLLLSGVWVVSSRPFQPRPEQADLFGAAAAPPLAMTVAPVPAPTTIGPHDPAWIPPEALLSPEDVGPGLVAARVSVDENRPVGNWAFTLAPCPEYPKVRRYQGDYQFRRQQTVEYPPKIEGRPETAVAVLHQTVMRLPGTGARQLVDEAEQAAQACPKYLASVGDEAAKRTKVRTSHVWVLIDRDFAGDDSLLFEHRMTALTGTQDTDLSASAVLVVRVGDLVATVEEVDVSKADPAATRKLGTRAAAWLCAAATPPC</sequence>
<gene>
    <name evidence="2" type="ORF">SAMN05421684_3189</name>
</gene>
<keyword evidence="1" id="KW-1133">Transmembrane helix</keyword>
<evidence type="ECO:0000313" key="3">
    <source>
        <dbReference type="Proteomes" id="UP000199632"/>
    </source>
</evidence>
<keyword evidence="3" id="KW-1185">Reference proteome</keyword>
<dbReference type="RefSeq" id="WP_090792278.1">
    <property type="nucleotide sequence ID" value="NZ_BOND01000009.1"/>
</dbReference>
<evidence type="ECO:0000313" key="2">
    <source>
        <dbReference type="EMBL" id="SDZ16923.1"/>
    </source>
</evidence>
<protein>
    <recommendedName>
        <fullName evidence="4">PknH-like extracellular domain-containing protein</fullName>
    </recommendedName>
</protein>
<proteinExistence type="predicted"/>
<dbReference type="EMBL" id="FNQB01000002">
    <property type="protein sequence ID" value="SDZ16923.1"/>
    <property type="molecule type" value="Genomic_DNA"/>
</dbReference>
<name>A0A1H3QUI2_9ACTN</name>
<dbReference type="Proteomes" id="UP000199632">
    <property type="component" value="Unassembled WGS sequence"/>
</dbReference>
<dbReference type="STRING" id="137265.SAMN05421684_3189"/>
<dbReference type="AlphaFoldDB" id="A0A1H3QUI2"/>
<keyword evidence="1" id="KW-0812">Transmembrane</keyword>
<feature type="transmembrane region" description="Helical" evidence="1">
    <location>
        <begin position="36"/>
        <end position="55"/>
    </location>
</feature>
<reference evidence="3" key="1">
    <citation type="submission" date="2016-10" db="EMBL/GenBank/DDBJ databases">
        <authorList>
            <person name="Varghese N."/>
            <person name="Submissions S."/>
        </authorList>
    </citation>
    <scope>NUCLEOTIDE SEQUENCE [LARGE SCALE GENOMIC DNA]</scope>
    <source>
        <strain evidence="3">DSM 44718</strain>
    </source>
</reference>